<proteinExistence type="predicted"/>
<evidence type="ECO:0000313" key="1">
    <source>
        <dbReference type="EMBL" id="MBU2951617.1"/>
    </source>
</evidence>
<accession>A0ACC5UBD2</accession>
<keyword evidence="1" id="KW-0808">Transferase</keyword>
<gene>
    <name evidence="1" type="ORF">KO493_12995</name>
</gene>
<sequence length="291" mass="33836">MKLVYYKSEHGNFGDDLNLWMWPQIFGKDFLKNNQDIAFFGIGSILIENSVFIEQANSCKNKIVFGTGVRSINENIKIDDSWHILFLRGPYSSLKLKGDLDHYIADAAYFLTLLPQYKSYLNTPKKYKTSFIPYFESVDKMDWQKICDDLAWNLILPTEITSVEDFILEVAASEQVISEAMHGAMIADIVRVPWVRFRFYSHLHEGTVVSEWKWNDWLLSIGFSENVELNAGVRNKQKISRLVKKRKHKARIYSEAKAINDSTFRLSSDETLNTIIRKLKSKKEALIRFID</sequence>
<protein>
    <submittedName>
        <fullName evidence="1">Polysaccharide pyruvyl transferase family protein</fullName>
    </submittedName>
</protein>
<reference evidence="1" key="1">
    <citation type="submission" date="2021-05" db="EMBL/GenBank/DDBJ databases">
        <title>Draft genomes of bacteria isolated from model marine particles.</title>
        <authorList>
            <person name="Datta M.S."/>
            <person name="Schwartzman J.A."/>
            <person name="Enke T.N."/>
            <person name="Saavedra J."/>
            <person name="Cermak N."/>
            <person name="Cordero O.X."/>
        </authorList>
    </citation>
    <scope>NUCLEOTIDE SEQUENCE</scope>
    <source>
        <strain evidence="1">I2M19</strain>
    </source>
</reference>
<keyword evidence="2" id="KW-1185">Reference proteome</keyword>
<evidence type="ECO:0000313" key="2">
    <source>
        <dbReference type="Proteomes" id="UP001647509"/>
    </source>
</evidence>
<name>A0ACC5UBD2_9FLAO</name>
<dbReference type="EMBL" id="JAHKPD010000018">
    <property type="protein sequence ID" value="MBU2951617.1"/>
    <property type="molecule type" value="Genomic_DNA"/>
</dbReference>
<dbReference type="Proteomes" id="UP001647509">
    <property type="component" value="Unassembled WGS sequence"/>
</dbReference>
<comment type="caution">
    <text evidence="1">The sequence shown here is derived from an EMBL/GenBank/DDBJ whole genome shotgun (WGS) entry which is preliminary data.</text>
</comment>
<organism evidence="1 2">
    <name type="scientific">Pseudotamlana agarivorans</name>
    <dbReference type="NCBI Taxonomy" id="481183"/>
    <lineage>
        <taxon>Bacteria</taxon>
        <taxon>Pseudomonadati</taxon>
        <taxon>Bacteroidota</taxon>
        <taxon>Flavobacteriia</taxon>
        <taxon>Flavobacteriales</taxon>
        <taxon>Flavobacteriaceae</taxon>
        <taxon>Pseudotamlana</taxon>
    </lineage>
</organism>